<keyword evidence="2" id="KW-0677">Repeat</keyword>
<proteinExistence type="predicted"/>
<dbReference type="GO" id="GO:0008270">
    <property type="term" value="F:zinc ion binding"/>
    <property type="evidence" value="ECO:0007669"/>
    <property type="project" value="UniProtKB-KW"/>
</dbReference>
<protein>
    <recommendedName>
        <fullName evidence="5">Zinc finger PHD-type domain-containing protein</fullName>
    </recommendedName>
</protein>
<dbReference type="Proteomes" id="UP001234989">
    <property type="component" value="Chromosome 10"/>
</dbReference>
<name>A0AAF0UTQ5_SOLVR</name>
<evidence type="ECO:0000313" key="7">
    <source>
        <dbReference type="Proteomes" id="UP001234989"/>
    </source>
</evidence>
<evidence type="ECO:0000259" key="5">
    <source>
        <dbReference type="SMART" id="SM00249"/>
    </source>
</evidence>
<dbReference type="InterPro" id="IPR004146">
    <property type="entry name" value="DC1"/>
</dbReference>
<keyword evidence="1" id="KW-0479">Metal-binding</keyword>
<dbReference type="PANTHER" id="PTHR46288">
    <property type="entry name" value="PHORBOL-ESTER/DAG-TYPE DOMAIN-CONTAINING PROTEIN"/>
    <property type="match status" value="1"/>
</dbReference>
<dbReference type="InterPro" id="IPR001965">
    <property type="entry name" value="Znf_PHD"/>
</dbReference>
<dbReference type="EMBL" id="CP133621">
    <property type="protein sequence ID" value="WMV52883.1"/>
    <property type="molecule type" value="Genomic_DNA"/>
</dbReference>
<accession>A0AAF0UTQ5</accession>
<sequence length="494" mass="56366">MKESIAPFAISVSLVGLICEKHCDYYLHEVCSNFPREIHHDFHPGNDHTLNLRPFQLANNNEQFHCAACGHDDSVHSLFQSYYGCESCNFNLHVECALIPIALSRNVKYPLHLFLFFQINCEAATLICSICAKVVPTSGCWLLYNHENDYLCHFNCAAVSEYRMENHSMATNREQFYCAACGHDDSVYSLFQSYYGCESCNFNLHVECASIPITLDQKVKYPLHLFLSFPITSETATLFCSICTEVVPTSGCWLFYNHEHDYLCHVNCAAVSEYGIENHSMGKLKNRLQTLATTNRPPTTLTGHPPTHFSHRHALKEYNSDKSLSCNLCRSEYSTGYFCSDCNYFIDKTCFSVPSMIQHMSHPQHPLKLTCYLDYQNENVNCPGCQAKFKSGRSRAYYCAPCKFIMSRQCAGAPKTLTLADNISYELFFEFPFKHENAEVKCNICSNKVVIKDGLLYYNLERDETLHVSCALTKESKKKMTSSIPRLNEVRITE</sequence>
<evidence type="ECO:0000256" key="1">
    <source>
        <dbReference type="ARBA" id="ARBA00022723"/>
    </source>
</evidence>
<evidence type="ECO:0000256" key="4">
    <source>
        <dbReference type="ARBA" id="ARBA00022833"/>
    </source>
</evidence>
<dbReference type="SMART" id="SM00249">
    <property type="entry name" value="PHD"/>
    <property type="match status" value="2"/>
</dbReference>
<dbReference type="Pfam" id="PF03107">
    <property type="entry name" value="C1_2"/>
    <property type="match status" value="4"/>
</dbReference>
<feature type="domain" description="Zinc finger PHD-type" evidence="5">
    <location>
        <begin position="177"/>
        <end position="244"/>
    </location>
</feature>
<feature type="domain" description="Zinc finger PHD-type" evidence="5">
    <location>
        <begin position="65"/>
        <end position="132"/>
    </location>
</feature>
<keyword evidence="3" id="KW-0863">Zinc-finger</keyword>
<keyword evidence="4" id="KW-0862">Zinc</keyword>
<dbReference type="SUPFAM" id="SSF57889">
    <property type="entry name" value="Cysteine-rich domain"/>
    <property type="match status" value="5"/>
</dbReference>
<reference evidence="6" key="1">
    <citation type="submission" date="2023-08" db="EMBL/GenBank/DDBJ databases">
        <title>A de novo genome assembly of Solanum verrucosum Schlechtendal, a Mexican diploid species geographically isolated from the other diploid A-genome species in potato relatives.</title>
        <authorList>
            <person name="Hosaka K."/>
        </authorList>
    </citation>
    <scope>NUCLEOTIDE SEQUENCE</scope>
    <source>
        <tissue evidence="6">Young leaves</tissue>
    </source>
</reference>
<dbReference type="PANTHER" id="PTHR46288:SF50">
    <property type="entry name" value="DC1 DOMAIN-CONTAINING PROTEIN"/>
    <property type="match status" value="1"/>
</dbReference>
<dbReference type="InterPro" id="IPR046349">
    <property type="entry name" value="C1-like_sf"/>
</dbReference>
<keyword evidence="7" id="KW-1185">Reference proteome</keyword>
<dbReference type="AlphaFoldDB" id="A0AAF0UTQ5"/>
<evidence type="ECO:0000313" key="6">
    <source>
        <dbReference type="EMBL" id="WMV52883.1"/>
    </source>
</evidence>
<evidence type="ECO:0000256" key="3">
    <source>
        <dbReference type="ARBA" id="ARBA00022771"/>
    </source>
</evidence>
<evidence type="ECO:0000256" key="2">
    <source>
        <dbReference type="ARBA" id="ARBA00022737"/>
    </source>
</evidence>
<organism evidence="6 7">
    <name type="scientific">Solanum verrucosum</name>
    <dbReference type="NCBI Taxonomy" id="315347"/>
    <lineage>
        <taxon>Eukaryota</taxon>
        <taxon>Viridiplantae</taxon>
        <taxon>Streptophyta</taxon>
        <taxon>Embryophyta</taxon>
        <taxon>Tracheophyta</taxon>
        <taxon>Spermatophyta</taxon>
        <taxon>Magnoliopsida</taxon>
        <taxon>eudicotyledons</taxon>
        <taxon>Gunneridae</taxon>
        <taxon>Pentapetalae</taxon>
        <taxon>asterids</taxon>
        <taxon>lamiids</taxon>
        <taxon>Solanales</taxon>
        <taxon>Solanaceae</taxon>
        <taxon>Solanoideae</taxon>
        <taxon>Solaneae</taxon>
        <taxon>Solanum</taxon>
    </lineage>
</organism>
<gene>
    <name evidence="6" type="ORF">MTR67_046268</name>
</gene>